<dbReference type="Proteomes" id="UP001145087">
    <property type="component" value="Unassembled WGS sequence"/>
</dbReference>
<organism evidence="2 3">
    <name type="scientific">Draconibacterium aestuarii</name>
    <dbReference type="NCBI Taxonomy" id="2998507"/>
    <lineage>
        <taxon>Bacteria</taxon>
        <taxon>Pseudomonadati</taxon>
        <taxon>Bacteroidota</taxon>
        <taxon>Bacteroidia</taxon>
        <taxon>Marinilabiliales</taxon>
        <taxon>Prolixibacteraceae</taxon>
        <taxon>Draconibacterium</taxon>
    </lineage>
</organism>
<evidence type="ECO:0000313" key="2">
    <source>
        <dbReference type="EMBL" id="MCY1720688.1"/>
    </source>
</evidence>
<dbReference type="EMBL" id="JAPOHD010000020">
    <property type="protein sequence ID" value="MCY1720688.1"/>
    <property type="molecule type" value="Genomic_DNA"/>
</dbReference>
<comment type="caution">
    <text evidence="2">The sequence shown here is derived from an EMBL/GenBank/DDBJ whole genome shotgun (WGS) entry which is preliminary data.</text>
</comment>
<name>A0A9X3J5R8_9BACT</name>
<accession>A0A9X3J5R8</accession>
<reference evidence="2" key="1">
    <citation type="submission" date="2022-11" db="EMBL/GenBank/DDBJ databases">
        <title>Marilongibacter aestuarii gen. nov., sp. nov., isolated from tidal flat sediment.</title>
        <authorList>
            <person name="Jiayan W."/>
        </authorList>
    </citation>
    <scope>NUCLEOTIDE SEQUENCE</scope>
    <source>
        <strain evidence="2">Z1-6</strain>
    </source>
</reference>
<protein>
    <submittedName>
        <fullName evidence="2">Uncharacterized protein</fullName>
    </submittedName>
</protein>
<gene>
    <name evidence="2" type="ORF">OU798_10060</name>
</gene>
<keyword evidence="1" id="KW-0812">Transmembrane</keyword>
<keyword evidence="1" id="KW-1133">Transmembrane helix</keyword>
<feature type="transmembrane region" description="Helical" evidence="1">
    <location>
        <begin position="7"/>
        <end position="29"/>
    </location>
</feature>
<proteinExistence type="predicted"/>
<dbReference type="RefSeq" id="WP_343333021.1">
    <property type="nucleotide sequence ID" value="NZ_JAPOHD010000020.1"/>
</dbReference>
<evidence type="ECO:0000313" key="3">
    <source>
        <dbReference type="Proteomes" id="UP001145087"/>
    </source>
</evidence>
<keyword evidence="3" id="KW-1185">Reference proteome</keyword>
<sequence length="95" mass="10934">MEIKTQMMIFGVIALIFLIWNCVVSVRIMNFLNNRGEKVNPATMHVQIFKSAKKYREFTTSESGKPGKHYGPFWISLLLFALFLFLGILCALQEC</sequence>
<feature type="transmembrane region" description="Helical" evidence="1">
    <location>
        <begin position="73"/>
        <end position="92"/>
    </location>
</feature>
<keyword evidence="1" id="KW-0472">Membrane</keyword>
<evidence type="ECO:0000256" key="1">
    <source>
        <dbReference type="SAM" id="Phobius"/>
    </source>
</evidence>
<dbReference type="AlphaFoldDB" id="A0A9X3J5R8"/>